<keyword evidence="5 6" id="KW-0472">Membrane</keyword>
<evidence type="ECO:0000256" key="6">
    <source>
        <dbReference type="SAM" id="Phobius"/>
    </source>
</evidence>
<keyword evidence="4 6" id="KW-1133">Transmembrane helix</keyword>
<feature type="transmembrane region" description="Helical" evidence="6">
    <location>
        <begin position="179"/>
        <end position="200"/>
    </location>
</feature>
<evidence type="ECO:0000256" key="2">
    <source>
        <dbReference type="ARBA" id="ARBA00006824"/>
    </source>
</evidence>
<organism evidence="8 9">
    <name type="scientific">Cyclotella cryptica</name>
    <dbReference type="NCBI Taxonomy" id="29204"/>
    <lineage>
        <taxon>Eukaryota</taxon>
        <taxon>Sar</taxon>
        <taxon>Stramenopiles</taxon>
        <taxon>Ochrophyta</taxon>
        <taxon>Bacillariophyta</taxon>
        <taxon>Coscinodiscophyceae</taxon>
        <taxon>Thalassiosirophycidae</taxon>
        <taxon>Stephanodiscales</taxon>
        <taxon>Stephanodiscaceae</taxon>
        <taxon>Cyclotella</taxon>
    </lineage>
</organism>
<dbReference type="Proteomes" id="UP001516023">
    <property type="component" value="Unassembled WGS sequence"/>
</dbReference>
<dbReference type="EMBL" id="JABMIG020000098">
    <property type="protein sequence ID" value="KAL3792788.1"/>
    <property type="molecule type" value="Genomic_DNA"/>
</dbReference>
<evidence type="ECO:0000256" key="4">
    <source>
        <dbReference type="ARBA" id="ARBA00022989"/>
    </source>
</evidence>
<dbReference type="GO" id="GO:0016020">
    <property type="term" value="C:membrane"/>
    <property type="evidence" value="ECO:0007669"/>
    <property type="project" value="UniProtKB-SubCell"/>
</dbReference>
<dbReference type="AlphaFoldDB" id="A0ABD3PX70"/>
<dbReference type="InterPro" id="IPR007248">
    <property type="entry name" value="Mpv17_PMP22"/>
</dbReference>
<keyword evidence="7" id="KW-0732">Signal</keyword>
<proteinExistence type="inferred from homology"/>
<evidence type="ECO:0000256" key="1">
    <source>
        <dbReference type="ARBA" id="ARBA00004141"/>
    </source>
</evidence>
<comment type="subcellular location">
    <subcellularLocation>
        <location evidence="1">Membrane</location>
        <topology evidence="1">Multi-pass membrane protein</topology>
    </subcellularLocation>
</comment>
<feature type="signal peptide" evidence="7">
    <location>
        <begin position="1"/>
        <end position="23"/>
    </location>
</feature>
<evidence type="ECO:0000313" key="9">
    <source>
        <dbReference type="Proteomes" id="UP001516023"/>
    </source>
</evidence>
<gene>
    <name evidence="8" type="ORF">HJC23_002595</name>
</gene>
<dbReference type="PANTHER" id="PTHR11266">
    <property type="entry name" value="PEROXISOMAL MEMBRANE PROTEIN 2, PXMP2 MPV17"/>
    <property type="match status" value="1"/>
</dbReference>
<dbReference type="PANTHER" id="PTHR11266:SF17">
    <property type="entry name" value="PROTEIN MPV17"/>
    <property type="match status" value="1"/>
</dbReference>
<comment type="caution">
    <text evidence="8">The sequence shown here is derived from an EMBL/GenBank/DDBJ whole genome shotgun (WGS) entry which is preliminary data.</text>
</comment>
<sequence length="359" mass="39420">MNLHLPSIPLFATLLIHSLQTNGFSVGEVSSHLPQLTIVATSKLLYHGPPNLPSLISTAALVPTFRPEQAALQVFEDYRTLLAIHPLSTKVVTGAILALAGDAVAQGQDKGDLYNPARGASFAAFDMTYRAVQHYLFPVIIDRCQGHFFLGIVQAVGLSQVLGNVDVLATLERSLANQLVVVPFFYYPVFFLFTGCMQGLTLSEGVDRAKQNFVPLMKRNLLYWIPIQYAQFAFVPLDLQIPFLCVAGLVWTYILSILAGSTKKYSNDAPESDETYCVIGTEDNCVLPEDELIPIPDRFSNEESDLIRNFGEDASVVSAEHELLSATDVFGDFGVVGVPEQPEFSKNDTVADEMLLNTR</sequence>
<evidence type="ECO:0000256" key="3">
    <source>
        <dbReference type="ARBA" id="ARBA00022692"/>
    </source>
</evidence>
<feature type="chain" id="PRO_5044849812" evidence="7">
    <location>
        <begin position="24"/>
        <end position="359"/>
    </location>
</feature>
<comment type="similarity">
    <text evidence="2">Belongs to the peroxisomal membrane protein PXMP2/4 family.</text>
</comment>
<reference evidence="8 9" key="1">
    <citation type="journal article" date="2020" name="G3 (Bethesda)">
        <title>Improved Reference Genome for Cyclotella cryptica CCMP332, a Model for Cell Wall Morphogenesis, Salinity Adaptation, and Lipid Production in Diatoms (Bacillariophyta).</title>
        <authorList>
            <person name="Roberts W.R."/>
            <person name="Downey K.M."/>
            <person name="Ruck E.C."/>
            <person name="Traller J.C."/>
            <person name="Alverson A.J."/>
        </authorList>
    </citation>
    <scope>NUCLEOTIDE SEQUENCE [LARGE SCALE GENOMIC DNA]</scope>
    <source>
        <strain evidence="8 9">CCMP332</strain>
    </source>
</reference>
<protein>
    <submittedName>
        <fullName evidence="8">Uncharacterized protein</fullName>
    </submittedName>
</protein>
<dbReference type="Pfam" id="PF04117">
    <property type="entry name" value="Mpv17_PMP22"/>
    <property type="match status" value="1"/>
</dbReference>
<feature type="transmembrane region" description="Helical" evidence="6">
    <location>
        <begin position="241"/>
        <end position="260"/>
    </location>
</feature>
<name>A0ABD3PX70_9STRA</name>
<keyword evidence="3 6" id="KW-0812">Transmembrane</keyword>
<accession>A0ABD3PX70</accession>
<evidence type="ECO:0000256" key="5">
    <source>
        <dbReference type="ARBA" id="ARBA00023136"/>
    </source>
</evidence>
<evidence type="ECO:0000313" key="8">
    <source>
        <dbReference type="EMBL" id="KAL3792788.1"/>
    </source>
</evidence>
<keyword evidence="9" id="KW-1185">Reference proteome</keyword>
<evidence type="ECO:0000256" key="7">
    <source>
        <dbReference type="SAM" id="SignalP"/>
    </source>
</evidence>